<organism evidence="1 2">
    <name type="scientific">Microthlaspi erraticum</name>
    <dbReference type="NCBI Taxonomy" id="1685480"/>
    <lineage>
        <taxon>Eukaryota</taxon>
        <taxon>Viridiplantae</taxon>
        <taxon>Streptophyta</taxon>
        <taxon>Embryophyta</taxon>
        <taxon>Tracheophyta</taxon>
        <taxon>Spermatophyta</taxon>
        <taxon>Magnoliopsida</taxon>
        <taxon>eudicotyledons</taxon>
        <taxon>Gunneridae</taxon>
        <taxon>Pentapetalae</taxon>
        <taxon>rosids</taxon>
        <taxon>malvids</taxon>
        <taxon>Brassicales</taxon>
        <taxon>Brassicaceae</taxon>
        <taxon>Coluteocarpeae</taxon>
        <taxon>Microthlaspi</taxon>
    </lineage>
</organism>
<gene>
    <name evidence="1" type="ORF">MERR_LOCUS29080</name>
</gene>
<keyword evidence="2" id="KW-1185">Reference proteome</keyword>
<name>A0A6D2JXH2_9BRAS</name>
<protein>
    <submittedName>
        <fullName evidence="1">Uncharacterized protein</fullName>
    </submittedName>
</protein>
<evidence type="ECO:0000313" key="2">
    <source>
        <dbReference type="Proteomes" id="UP000467841"/>
    </source>
</evidence>
<dbReference type="EMBL" id="CACVBM020001254">
    <property type="protein sequence ID" value="CAA7041845.1"/>
    <property type="molecule type" value="Genomic_DNA"/>
</dbReference>
<dbReference type="AlphaFoldDB" id="A0A6D2JXH2"/>
<dbReference type="Proteomes" id="UP000467841">
    <property type="component" value="Unassembled WGS sequence"/>
</dbReference>
<dbReference type="OrthoDB" id="1109962at2759"/>
<evidence type="ECO:0000313" key="1">
    <source>
        <dbReference type="EMBL" id="CAA7041845.1"/>
    </source>
</evidence>
<comment type="caution">
    <text evidence="1">The sequence shown here is derived from an EMBL/GenBank/DDBJ whole genome shotgun (WGS) entry which is preliminary data.</text>
</comment>
<proteinExistence type="predicted"/>
<sequence>MVGSDHRPILATIDNKIPKGRRQFRFDKRWLGQDGFTEALESGWTQKRNDGEAKIVDMISGCRHAISRWRHDNKPYGKEKIAELQKLLRKSKTTIFGRKRSF</sequence>
<accession>A0A6D2JXH2</accession>
<reference evidence="1" key="1">
    <citation type="submission" date="2020-01" db="EMBL/GenBank/DDBJ databases">
        <authorList>
            <person name="Mishra B."/>
        </authorList>
    </citation>
    <scope>NUCLEOTIDE SEQUENCE [LARGE SCALE GENOMIC DNA]</scope>
</reference>